<keyword evidence="2" id="KW-1185">Reference proteome</keyword>
<dbReference type="HOGENOM" id="CLU_3324896_0_0_0"/>
<dbReference type="Proteomes" id="UP000030700">
    <property type="component" value="Unassembled WGS sequence"/>
</dbReference>
<dbReference type="AlphaFoldDB" id="A0A081BMP3"/>
<protein>
    <submittedName>
        <fullName evidence="1">Uncharacterized protein</fullName>
    </submittedName>
</protein>
<evidence type="ECO:0000313" key="2">
    <source>
        <dbReference type="Proteomes" id="UP000030700"/>
    </source>
</evidence>
<sequence>MPSLPIRLDGGIWLTQLSPIMFWQQASIVERANQEIEW</sequence>
<reference evidence="1" key="1">
    <citation type="journal article" date="2015" name="PeerJ">
        <title>First genomic representation of candidate bacterial phylum KSB3 points to enhanced environmental sensing as a trigger of wastewater bulking.</title>
        <authorList>
            <person name="Sekiguchi Y."/>
            <person name="Ohashi A."/>
            <person name="Parks D.H."/>
            <person name="Yamauchi T."/>
            <person name="Tyson G.W."/>
            <person name="Hugenholtz P."/>
        </authorList>
    </citation>
    <scope>NUCLEOTIDE SEQUENCE [LARGE SCALE GENOMIC DNA]</scope>
</reference>
<evidence type="ECO:0000313" key="1">
    <source>
        <dbReference type="EMBL" id="GAK51659.1"/>
    </source>
</evidence>
<organism evidence="1">
    <name type="scientific">Candidatus Moduliflexus flocculans</name>
    <dbReference type="NCBI Taxonomy" id="1499966"/>
    <lineage>
        <taxon>Bacteria</taxon>
        <taxon>Candidatus Moduliflexota</taxon>
        <taxon>Candidatus Moduliflexia</taxon>
        <taxon>Candidatus Moduliflexales</taxon>
        <taxon>Candidatus Moduliflexaceae</taxon>
    </lineage>
</organism>
<dbReference type="EMBL" id="DF820457">
    <property type="protein sequence ID" value="GAK51659.1"/>
    <property type="molecule type" value="Genomic_DNA"/>
</dbReference>
<accession>A0A081BMP3</accession>
<gene>
    <name evidence="1" type="ORF">U14_02904</name>
</gene>
<name>A0A081BMP3_9BACT</name>
<proteinExistence type="predicted"/>